<evidence type="ECO:0000313" key="6">
    <source>
        <dbReference type="Proteomes" id="UP000007488"/>
    </source>
</evidence>
<keyword evidence="3" id="KW-0472">Membrane</keyword>
<dbReference type="Pfam" id="PF13180">
    <property type="entry name" value="PDZ_2"/>
    <property type="match status" value="1"/>
</dbReference>
<keyword evidence="1" id="KW-0645">Protease</keyword>
<organism evidence="5 6">
    <name type="scientific">Syntrophobotulus glycolicus (strain DSM 8271 / FlGlyR)</name>
    <dbReference type="NCBI Taxonomy" id="645991"/>
    <lineage>
        <taxon>Bacteria</taxon>
        <taxon>Bacillati</taxon>
        <taxon>Bacillota</taxon>
        <taxon>Clostridia</taxon>
        <taxon>Eubacteriales</taxon>
        <taxon>Desulfitobacteriaceae</taxon>
        <taxon>Syntrophobotulus</taxon>
    </lineage>
</organism>
<dbReference type="Gene3D" id="2.40.10.120">
    <property type="match status" value="1"/>
</dbReference>
<dbReference type="OrthoDB" id="9758917at2"/>
<dbReference type="RefSeq" id="WP_013626308.1">
    <property type="nucleotide sequence ID" value="NC_015172.1"/>
</dbReference>
<dbReference type="STRING" id="645991.Sgly_3320"/>
<dbReference type="AlphaFoldDB" id="F0T2U6"/>
<evidence type="ECO:0000256" key="3">
    <source>
        <dbReference type="SAM" id="Phobius"/>
    </source>
</evidence>
<gene>
    <name evidence="5" type="ordered locus">Sgly_3320</name>
</gene>
<reference evidence="6" key="2">
    <citation type="submission" date="2011-02" db="EMBL/GenBank/DDBJ databases">
        <title>The complete genome of Syntrophobotulus glycolicus DSM 8271.</title>
        <authorList>
            <person name="Lucas S."/>
            <person name="Copeland A."/>
            <person name="Lapidus A."/>
            <person name="Bruce D."/>
            <person name="Goodwin L."/>
            <person name="Pitluck S."/>
            <person name="Kyrpides N."/>
            <person name="Mavromatis K."/>
            <person name="Pagani I."/>
            <person name="Ivanova N."/>
            <person name="Mikhailova N."/>
            <person name="Chertkov O."/>
            <person name="Held B."/>
            <person name="Detter J.C."/>
            <person name="Tapia R."/>
            <person name="Han C."/>
            <person name="Land M."/>
            <person name="Hauser L."/>
            <person name="Markowitz V."/>
            <person name="Cheng J.-F."/>
            <person name="Hugenholtz P."/>
            <person name="Woyke T."/>
            <person name="Wu D."/>
            <person name="Spring S."/>
            <person name="Schroeder M."/>
            <person name="Brambilla E."/>
            <person name="Klenk H.-P."/>
            <person name="Eisen J.A."/>
        </authorList>
    </citation>
    <scope>NUCLEOTIDE SEQUENCE [LARGE SCALE GENOMIC DNA]</scope>
    <source>
        <strain evidence="6">DSM 8271 / FlGlyR</strain>
    </source>
</reference>
<dbReference type="InterPro" id="IPR036034">
    <property type="entry name" value="PDZ_sf"/>
</dbReference>
<proteinExistence type="predicted"/>
<evidence type="ECO:0000259" key="4">
    <source>
        <dbReference type="PROSITE" id="PS50106"/>
    </source>
</evidence>
<dbReference type="SMART" id="SM00228">
    <property type="entry name" value="PDZ"/>
    <property type="match status" value="1"/>
</dbReference>
<keyword evidence="3" id="KW-1133">Transmembrane helix</keyword>
<dbReference type="SUPFAM" id="SSF50494">
    <property type="entry name" value="Trypsin-like serine proteases"/>
    <property type="match status" value="1"/>
</dbReference>
<protein>
    <submittedName>
        <fullName evidence="5">Peptidase S1 and S6 chymotrypsin/Hap</fullName>
    </submittedName>
</protein>
<dbReference type="PANTHER" id="PTHR43343:SF3">
    <property type="entry name" value="PROTEASE DO-LIKE 8, CHLOROPLASTIC"/>
    <property type="match status" value="1"/>
</dbReference>
<evidence type="ECO:0000313" key="5">
    <source>
        <dbReference type="EMBL" id="ADY57583.1"/>
    </source>
</evidence>
<dbReference type="KEGG" id="sgy:Sgly_3320"/>
<dbReference type="InterPro" id="IPR001478">
    <property type="entry name" value="PDZ"/>
</dbReference>
<dbReference type="Pfam" id="PF13365">
    <property type="entry name" value="Trypsin_2"/>
    <property type="match status" value="1"/>
</dbReference>
<dbReference type="GO" id="GO:0004252">
    <property type="term" value="F:serine-type endopeptidase activity"/>
    <property type="evidence" value="ECO:0007669"/>
    <property type="project" value="InterPro"/>
</dbReference>
<dbReference type="InterPro" id="IPR001940">
    <property type="entry name" value="Peptidase_S1C"/>
</dbReference>
<name>F0T2U6_SYNGF</name>
<dbReference type="PRINTS" id="PR00834">
    <property type="entry name" value="PROTEASES2C"/>
</dbReference>
<feature type="transmembrane region" description="Helical" evidence="3">
    <location>
        <begin position="15"/>
        <end position="34"/>
    </location>
</feature>
<dbReference type="PROSITE" id="PS50106">
    <property type="entry name" value="PDZ"/>
    <property type="match status" value="1"/>
</dbReference>
<reference evidence="5 6" key="1">
    <citation type="journal article" date="2011" name="Stand. Genomic Sci.">
        <title>Complete genome sequence of Syntrophobotulus glycolicus type strain (FlGlyR).</title>
        <authorList>
            <person name="Han C."/>
            <person name="Mwirichia R."/>
            <person name="Chertkov O."/>
            <person name="Held B."/>
            <person name="Lapidus A."/>
            <person name="Nolan M."/>
            <person name="Lucas S."/>
            <person name="Hammon N."/>
            <person name="Deshpande S."/>
            <person name="Cheng J.F."/>
            <person name="Tapia R."/>
            <person name="Goodwin L."/>
            <person name="Pitluck S."/>
            <person name="Huntemann M."/>
            <person name="Liolios K."/>
            <person name="Ivanova N."/>
            <person name="Pagani I."/>
            <person name="Mavromatis K."/>
            <person name="Ovchinikova G."/>
            <person name="Pati A."/>
            <person name="Chen A."/>
            <person name="Palaniappan K."/>
            <person name="Land M."/>
            <person name="Hauser L."/>
            <person name="Brambilla E.M."/>
            <person name="Rohde M."/>
            <person name="Spring S."/>
            <person name="Sikorski J."/>
            <person name="Goker M."/>
            <person name="Woyke T."/>
            <person name="Bristow J."/>
            <person name="Eisen J.A."/>
            <person name="Markowitz V."/>
            <person name="Hugenholtz P."/>
            <person name="Kyrpides N.C."/>
            <person name="Klenk H.P."/>
            <person name="Detter J.C."/>
        </authorList>
    </citation>
    <scope>NUCLEOTIDE SEQUENCE [LARGE SCALE GENOMIC DNA]</scope>
    <source>
        <strain evidence="6">DSM 8271 / FlGlyR</strain>
    </source>
</reference>
<dbReference type="InterPro" id="IPR009003">
    <property type="entry name" value="Peptidase_S1_PA"/>
</dbReference>
<dbReference type="Proteomes" id="UP000007488">
    <property type="component" value="Chromosome"/>
</dbReference>
<evidence type="ECO:0000256" key="1">
    <source>
        <dbReference type="ARBA" id="ARBA00022670"/>
    </source>
</evidence>
<accession>F0T2U6</accession>
<keyword evidence="6" id="KW-1185">Reference proteome</keyword>
<dbReference type="GO" id="GO:0006508">
    <property type="term" value="P:proteolysis"/>
    <property type="evidence" value="ECO:0007669"/>
    <property type="project" value="UniProtKB-KW"/>
</dbReference>
<dbReference type="EMBL" id="CP002547">
    <property type="protein sequence ID" value="ADY57583.1"/>
    <property type="molecule type" value="Genomic_DNA"/>
</dbReference>
<keyword evidence="2" id="KW-0378">Hydrolase</keyword>
<dbReference type="eggNOG" id="COG0265">
    <property type="taxonomic scope" value="Bacteria"/>
</dbReference>
<dbReference type="SUPFAM" id="SSF50156">
    <property type="entry name" value="PDZ domain-like"/>
    <property type="match status" value="1"/>
</dbReference>
<dbReference type="Gene3D" id="2.30.42.10">
    <property type="match status" value="1"/>
</dbReference>
<sequence length="383" mass="39777">MDNYKESYYRKKPPLLMHILIYLLCAFFGGVVAVKVAPAIGQDSIGTGDKVVLHQGETPPITATGTGSTDLPVVNVAKTAGPAVVGISNFQYAGNIFGGANAGLTEAGSGSGFIIDEKNGYIVTNNHVIDGSEKLMVSLHDGRNVAGTLVGADPKTDLAIVKISDTSNLQAAQLGDSSVLQTGQPVVAIGNPGGKEFARTVTDGVISATDRFLELQGEASFNLIQTDAAINPGNSGGPLVNYSGQVVGINSAKYNQTGFEGMGFAIPISDALPTIKQLIEKGYASHPALMVSIEAKYTEEYAAYKGTPVGCYVSGVEPGGAAEKAGIKAGDIITAINGAEISNSLQLTHQLFKYNVGDKISVSYYRGGNNHNTDLTLGELKST</sequence>
<dbReference type="PANTHER" id="PTHR43343">
    <property type="entry name" value="PEPTIDASE S12"/>
    <property type="match status" value="1"/>
</dbReference>
<dbReference type="HOGENOM" id="CLU_020120_0_0_9"/>
<feature type="domain" description="PDZ" evidence="4">
    <location>
        <begin position="276"/>
        <end position="343"/>
    </location>
</feature>
<keyword evidence="3" id="KW-0812">Transmembrane</keyword>
<evidence type="ECO:0000256" key="2">
    <source>
        <dbReference type="ARBA" id="ARBA00022801"/>
    </source>
</evidence>
<dbReference type="InterPro" id="IPR051201">
    <property type="entry name" value="Chloro_Bact_Ser_Proteases"/>
</dbReference>